<feature type="region of interest" description="Disordered" evidence="1">
    <location>
        <begin position="23"/>
        <end position="46"/>
    </location>
</feature>
<name>A0ABR5BX67_9TREE</name>
<evidence type="ECO:0000313" key="3">
    <source>
        <dbReference type="Proteomes" id="UP000054272"/>
    </source>
</evidence>
<proteinExistence type="predicted"/>
<protein>
    <submittedName>
        <fullName evidence="2">Uncharacterized protein</fullName>
    </submittedName>
</protein>
<organism evidence="2 3">
    <name type="scientific">Cryptococcus gattii EJB2</name>
    <dbReference type="NCBI Taxonomy" id="1296103"/>
    <lineage>
        <taxon>Eukaryota</taxon>
        <taxon>Fungi</taxon>
        <taxon>Dikarya</taxon>
        <taxon>Basidiomycota</taxon>
        <taxon>Agaricomycotina</taxon>
        <taxon>Tremellomycetes</taxon>
        <taxon>Tremellales</taxon>
        <taxon>Cryptococcaceae</taxon>
        <taxon>Cryptococcus</taxon>
        <taxon>Cryptococcus gattii species complex</taxon>
    </lineage>
</organism>
<gene>
    <name evidence="2" type="ORF">I306_02936</name>
</gene>
<dbReference type="Proteomes" id="UP000054272">
    <property type="component" value="Unassembled WGS sequence"/>
</dbReference>
<reference evidence="2 3" key="1">
    <citation type="submission" date="2015-01" db="EMBL/GenBank/DDBJ databases">
        <title>The Genome Sequence of Cryptococcus gattii EJB2.</title>
        <authorList>
            <consortium name="The Broad Institute Genomics Platform"/>
            <person name="Cuomo C."/>
            <person name="Litvintseva A."/>
            <person name="Chen Y."/>
            <person name="Heitman J."/>
            <person name="Sun S."/>
            <person name="Springer D."/>
            <person name="Dromer F."/>
            <person name="Young S."/>
            <person name="Zeng Q."/>
            <person name="Gargeya S."/>
            <person name="Abouelleil A."/>
            <person name="Alvarado L."/>
            <person name="Chapman S.B."/>
            <person name="Gainer-Dewar J."/>
            <person name="Goldberg J."/>
            <person name="Griggs A."/>
            <person name="Gujja S."/>
            <person name="Hansen M."/>
            <person name="Howarth C."/>
            <person name="Imamovic A."/>
            <person name="Larimer J."/>
            <person name="Murphy C."/>
            <person name="Naylor J."/>
            <person name="Pearson M."/>
            <person name="Priest M."/>
            <person name="Roberts A."/>
            <person name="Saif S."/>
            <person name="Shea T."/>
            <person name="Sykes S."/>
            <person name="Wortman J."/>
            <person name="Nusbaum C."/>
            <person name="Birren B."/>
        </authorList>
    </citation>
    <scope>NUCLEOTIDE SEQUENCE [LARGE SCALE GENOMIC DNA]</scope>
    <source>
        <strain evidence="2 3">EJB2</strain>
    </source>
</reference>
<evidence type="ECO:0000313" key="2">
    <source>
        <dbReference type="EMBL" id="KIR79974.1"/>
    </source>
</evidence>
<dbReference type="EMBL" id="KN848661">
    <property type="protein sequence ID" value="KIR79974.1"/>
    <property type="molecule type" value="Genomic_DNA"/>
</dbReference>
<sequence>MKNLIVPPGLASIPEDDDFTFISGSSSPSDTPPLTPLVTPHDSPSRLSLASGNDLEMVASDGIKFHTCSELLQAASLSHDNPFPPLAVFSVQFIVTDTNGPVIHPLRNTHLVPQEIPMRSSLTREVE</sequence>
<accession>A0ABR5BX67</accession>
<keyword evidence="3" id="KW-1185">Reference proteome</keyword>
<evidence type="ECO:0000256" key="1">
    <source>
        <dbReference type="SAM" id="MobiDB-lite"/>
    </source>
</evidence>